<keyword evidence="2" id="KW-0472">Membrane</keyword>
<proteinExistence type="predicted"/>
<feature type="region of interest" description="Disordered" evidence="1">
    <location>
        <begin position="75"/>
        <end position="96"/>
    </location>
</feature>
<dbReference type="PATRIC" id="fig|1423734.3.peg.2645"/>
<protein>
    <recommendedName>
        <fullName evidence="3">DZANK-type domain-containing protein</fullName>
    </recommendedName>
</protein>
<keyword evidence="2" id="KW-0812">Transmembrane</keyword>
<sequence>MANSDGTTKICPKCGSVNQVSAKFCGKCGYAFSKASLTPTKATPQSETICPKCGTKRIAGSKFCQKCGYQFKDPLPAQPPRKQQQVDHNQGPKTKADDVNTTGIKIVFGIIGVIVVLLFIVAGVYHNQQSQATDTTTTQNSTNDDSSSDSDNRFYKSAKKNADVVIDDIDDVDGLADAMADPDSSDTHAYHVIYDDEGLTVKFSGESDMFSEVVGRNYEDHWNELVDILKQDSAEIEDAGGASHILIKNPNNSDRRLLEINAGKIEYNVATDN</sequence>
<dbReference type="STRING" id="1423734.FC83_GL002609"/>
<evidence type="ECO:0000313" key="4">
    <source>
        <dbReference type="EMBL" id="KRM36734.1"/>
    </source>
</evidence>
<evidence type="ECO:0000313" key="5">
    <source>
        <dbReference type="Proteomes" id="UP000051236"/>
    </source>
</evidence>
<name>A0A0R1Y333_9LACO</name>
<dbReference type="InterPro" id="IPR038587">
    <property type="entry name" value="Ribosomal_eL40_sf"/>
</dbReference>
<keyword evidence="5" id="KW-1185">Reference proteome</keyword>
<feature type="region of interest" description="Disordered" evidence="1">
    <location>
        <begin position="130"/>
        <end position="154"/>
    </location>
</feature>
<dbReference type="Proteomes" id="UP000051236">
    <property type="component" value="Unassembled WGS sequence"/>
</dbReference>
<evidence type="ECO:0000259" key="3">
    <source>
        <dbReference type="Pfam" id="PF12773"/>
    </source>
</evidence>
<dbReference type="eggNOG" id="ENOG50333JK">
    <property type="taxonomic scope" value="Bacteria"/>
</dbReference>
<dbReference type="RefSeq" id="WP_057002301.1">
    <property type="nucleotide sequence ID" value="NZ_AZGA01000002.1"/>
</dbReference>
<feature type="domain" description="DZANK-type" evidence="3">
    <location>
        <begin position="11"/>
        <end position="68"/>
    </location>
</feature>
<gene>
    <name evidence="4" type="ORF">FC83_GL002609</name>
</gene>
<evidence type="ECO:0000256" key="2">
    <source>
        <dbReference type="SAM" id="Phobius"/>
    </source>
</evidence>
<dbReference type="Pfam" id="PF12773">
    <property type="entry name" value="DZR"/>
    <property type="match status" value="1"/>
</dbReference>
<dbReference type="EMBL" id="AZGA01000002">
    <property type="protein sequence ID" value="KRM36734.1"/>
    <property type="molecule type" value="Genomic_DNA"/>
</dbReference>
<dbReference type="InterPro" id="IPR025874">
    <property type="entry name" value="DZR"/>
</dbReference>
<comment type="caution">
    <text evidence="4">The sequence shown here is derived from an EMBL/GenBank/DDBJ whole genome shotgun (WGS) entry which is preliminary data.</text>
</comment>
<reference evidence="4 5" key="1">
    <citation type="journal article" date="2015" name="Genome Announc.">
        <title>Expanding the biotechnology potential of lactobacilli through comparative genomics of 213 strains and associated genera.</title>
        <authorList>
            <person name="Sun Z."/>
            <person name="Harris H.M."/>
            <person name="McCann A."/>
            <person name="Guo C."/>
            <person name="Argimon S."/>
            <person name="Zhang W."/>
            <person name="Yang X."/>
            <person name="Jeffery I.B."/>
            <person name="Cooney J.C."/>
            <person name="Kagawa T.F."/>
            <person name="Liu W."/>
            <person name="Song Y."/>
            <person name="Salvetti E."/>
            <person name="Wrobel A."/>
            <person name="Rasinkangas P."/>
            <person name="Parkhill J."/>
            <person name="Rea M.C."/>
            <person name="O'Sullivan O."/>
            <person name="Ritari J."/>
            <person name="Douillard F.P."/>
            <person name="Paul Ross R."/>
            <person name="Yang R."/>
            <person name="Briner A.E."/>
            <person name="Felis G.E."/>
            <person name="de Vos W.M."/>
            <person name="Barrangou R."/>
            <person name="Klaenhammer T.R."/>
            <person name="Caufield P.W."/>
            <person name="Cui Y."/>
            <person name="Zhang H."/>
            <person name="O'Toole P.W."/>
        </authorList>
    </citation>
    <scope>NUCLEOTIDE SEQUENCE [LARGE SCALE GENOMIC DNA]</scope>
    <source>
        <strain evidence="4 5">DSM 18527</strain>
    </source>
</reference>
<dbReference type="Gene3D" id="4.10.1060.50">
    <property type="match status" value="1"/>
</dbReference>
<feature type="transmembrane region" description="Helical" evidence="2">
    <location>
        <begin position="103"/>
        <end position="125"/>
    </location>
</feature>
<feature type="compositionally biased region" description="Polar residues" evidence="1">
    <location>
        <begin position="81"/>
        <end position="92"/>
    </location>
</feature>
<organism evidence="4 5">
    <name type="scientific">Agrilactobacillus composti DSM 18527 = JCM 14202</name>
    <dbReference type="NCBI Taxonomy" id="1423734"/>
    <lineage>
        <taxon>Bacteria</taxon>
        <taxon>Bacillati</taxon>
        <taxon>Bacillota</taxon>
        <taxon>Bacilli</taxon>
        <taxon>Lactobacillales</taxon>
        <taxon>Lactobacillaceae</taxon>
        <taxon>Agrilactobacillus</taxon>
    </lineage>
</organism>
<dbReference type="AlphaFoldDB" id="A0A0R1Y333"/>
<accession>A0A0R1Y333</accession>
<keyword evidence="2" id="KW-1133">Transmembrane helix</keyword>
<feature type="compositionally biased region" description="Low complexity" evidence="1">
    <location>
        <begin position="130"/>
        <end position="145"/>
    </location>
</feature>
<evidence type="ECO:0000256" key="1">
    <source>
        <dbReference type="SAM" id="MobiDB-lite"/>
    </source>
</evidence>